<dbReference type="SUPFAM" id="SSF55031">
    <property type="entry name" value="Bacterial exopeptidase dimerisation domain"/>
    <property type="match status" value="1"/>
</dbReference>
<dbReference type="InterPro" id="IPR036264">
    <property type="entry name" value="Bact_exopeptidase_dim_dom"/>
</dbReference>
<keyword evidence="3" id="KW-1185">Reference proteome</keyword>
<dbReference type="InterPro" id="IPR011650">
    <property type="entry name" value="Peptidase_M20_dimer"/>
</dbReference>
<dbReference type="PIRSF" id="PIRSF005962">
    <property type="entry name" value="Pept_M20D_amidohydro"/>
    <property type="match status" value="1"/>
</dbReference>
<dbReference type="PANTHER" id="PTHR11014:SF63">
    <property type="entry name" value="METALLOPEPTIDASE, PUTATIVE (AFU_ORTHOLOGUE AFUA_6G09600)-RELATED"/>
    <property type="match status" value="1"/>
</dbReference>
<comment type="caution">
    <text evidence="2">The sequence shown here is derived from an EMBL/GenBank/DDBJ whole genome shotgun (WGS) entry which is preliminary data.</text>
</comment>
<feature type="domain" description="Peptidase M20 dimerisation" evidence="1">
    <location>
        <begin position="186"/>
        <end position="281"/>
    </location>
</feature>
<gene>
    <name evidence="2" type="ORF">Q4T40_22155</name>
</gene>
<dbReference type="InterPro" id="IPR002933">
    <property type="entry name" value="Peptidase_M20"/>
</dbReference>
<evidence type="ECO:0000313" key="2">
    <source>
        <dbReference type="EMBL" id="MDT8903945.1"/>
    </source>
</evidence>
<dbReference type="Pfam" id="PF01546">
    <property type="entry name" value="Peptidase_M20"/>
    <property type="match status" value="1"/>
</dbReference>
<dbReference type="Pfam" id="PF07687">
    <property type="entry name" value="M20_dimer"/>
    <property type="match status" value="1"/>
</dbReference>
<evidence type="ECO:0000259" key="1">
    <source>
        <dbReference type="Pfam" id="PF07687"/>
    </source>
</evidence>
<dbReference type="EMBL" id="JAUOZS010000001">
    <property type="protein sequence ID" value="MDT8903945.1"/>
    <property type="molecule type" value="Genomic_DNA"/>
</dbReference>
<protein>
    <submittedName>
        <fullName evidence="2">Amidohydrolase</fullName>
    </submittedName>
</protein>
<accession>A0ABU3P4H5</accession>
<organism evidence="2 3">
    <name type="scientific">Anaeroselena agilis</name>
    <dbReference type="NCBI Taxonomy" id="3063788"/>
    <lineage>
        <taxon>Bacteria</taxon>
        <taxon>Bacillati</taxon>
        <taxon>Bacillota</taxon>
        <taxon>Negativicutes</taxon>
        <taxon>Acetonemataceae</taxon>
        <taxon>Anaeroselena</taxon>
    </lineage>
</organism>
<proteinExistence type="predicted"/>
<evidence type="ECO:0000313" key="3">
    <source>
        <dbReference type="Proteomes" id="UP001254848"/>
    </source>
</evidence>
<reference evidence="2 3" key="1">
    <citation type="submission" date="2023-07" db="EMBL/GenBank/DDBJ databases">
        <title>The novel representative of Negativicutes class, Anaeroselena agilis gen. nov. sp. nov.</title>
        <authorList>
            <person name="Prokofeva M.I."/>
            <person name="Elcheninov A.G."/>
            <person name="Klyukina A."/>
            <person name="Kublanov I.V."/>
            <person name="Frolov E.N."/>
            <person name="Podosokorskaya O.A."/>
        </authorList>
    </citation>
    <scope>NUCLEOTIDE SEQUENCE [LARGE SCALE GENOMIC DNA]</scope>
    <source>
        <strain evidence="2 3">4137-cl</strain>
    </source>
</reference>
<dbReference type="PANTHER" id="PTHR11014">
    <property type="entry name" value="PEPTIDASE M20 FAMILY MEMBER"/>
    <property type="match status" value="1"/>
</dbReference>
<sequence length="389" mass="40311">MQNKIKALAAQNHPAVVALRRHFRAHPELGGREFATQAKIVETLSALGLAPVPVAGTGVIADIKGAAGGKTVALRADIDALPLTDECGQPYASTVDGVCHACGHDGHTAALLGVAMALAALRDGISGTVRLIFQPSEEILPGGSLGMIEGGALAGVDCIIGAHLWPTAPLGKLHISRGRLMASADAFRIAVHGKGGHGSMPHRAVNPILIGTEIVAAVNAIVGCNIDPLEPVVLSVGSFQSGEAENIIPDKASIKGTLRCFDGQLRYTVLDRIETICRHIGAANDAEVTVEKVIGYPPLINHPAVAERVIAAGREALGADGVEEIPPALASEDFAHYLAKVPGAFMFIGAAASGRETYPLHHPRFDFDERALTVAVETLAGAALGLLRP</sequence>
<dbReference type="Gene3D" id="3.30.70.360">
    <property type="match status" value="1"/>
</dbReference>
<dbReference type="NCBIfam" id="TIGR01891">
    <property type="entry name" value="amidohydrolases"/>
    <property type="match status" value="1"/>
</dbReference>
<name>A0ABU3P4H5_9FIRM</name>
<dbReference type="Gene3D" id="3.40.630.10">
    <property type="entry name" value="Zn peptidases"/>
    <property type="match status" value="1"/>
</dbReference>
<dbReference type="InterPro" id="IPR017439">
    <property type="entry name" value="Amidohydrolase"/>
</dbReference>
<dbReference type="RefSeq" id="WP_413782385.1">
    <property type="nucleotide sequence ID" value="NZ_JAUOZS010000001.1"/>
</dbReference>
<dbReference type="Proteomes" id="UP001254848">
    <property type="component" value="Unassembled WGS sequence"/>
</dbReference>
<dbReference type="SUPFAM" id="SSF53187">
    <property type="entry name" value="Zn-dependent exopeptidases"/>
    <property type="match status" value="1"/>
</dbReference>